<evidence type="ECO:0000313" key="2">
    <source>
        <dbReference type="Proteomes" id="UP000004775"/>
    </source>
</evidence>
<name>I4I6F7_MICAE</name>
<protein>
    <submittedName>
        <fullName evidence="1">Uncharacterized protein</fullName>
    </submittedName>
</protein>
<comment type="caution">
    <text evidence="1">The sequence shown here is derived from an EMBL/GenBank/DDBJ whole genome shotgun (WGS) entry which is preliminary data.</text>
</comment>
<dbReference type="EMBL" id="CAIO01000634">
    <property type="protein sequence ID" value="CCI29881.1"/>
    <property type="molecule type" value="Genomic_DNA"/>
</dbReference>
<dbReference type="HOGENOM" id="CLU_3236036_0_0_3"/>
<proteinExistence type="predicted"/>
<sequence length="43" mass="4455">MAILSNILTTFDPLFAGVQGAFCSFDPAQPLTIPTGISVIISS</sequence>
<reference evidence="1 2" key="1">
    <citation type="submission" date="2012-04" db="EMBL/GenBank/DDBJ databases">
        <authorList>
            <person name="Genoscope - CEA"/>
        </authorList>
    </citation>
    <scope>NUCLEOTIDE SEQUENCE [LARGE SCALE GENOMIC DNA]</scope>
    <source>
        <strain evidence="1 2">9809</strain>
    </source>
</reference>
<organism evidence="1 2">
    <name type="scientific">Microcystis aeruginosa PCC 9809</name>
    <dbReference type="NCBI Taxonomy" id="1160285"/>
    <lineage>
        <taxon>Bacteria</taxon>
        <taxon>Bacillati</taxon>
        <taxon>Cyanobacteriota</taxon>
        <taxon>Cyanophyceae</taxon>
        <taxon>Oscillatoriophycideae</taxon>
        <taxon>Chroococcales</taxon>
        <taxon>Microcystaceae</taxon>
        <taxon>Microcystis</taxon>
    </lineage>
</organism>
<gene>
    <name evidence="1" type="ORF">MICAH_670006</name>
</gene>
<accession>I4I6F7</accession>
<dbReference type="Proteomes" id="UP000004775">
    <property type="component" value="Unassembled WGS sequence"/>
</dbReference>
<evidence type="ECO:0000313" key="1">
    <source>
        <dbReference type="EMBL" id="CCI29881.1"/>
    </source>
</evidence>
<dbReference type="AlphaFoldDB" id="I4I6F7"/>